<dbReference type="AlphaFoldDB" id="A0A6L5YI56"/>
<comment type="caution">
    <text evidence="1">The sequence shown here is derived from an EMBL/GenBank/DDBJ whole genome shotgun (WGS) entry which is preliminary data.</text>
</comment>
<proteinExistence type="predicted"/>
<dbReference type="InterPro" id="IPR036977">
    <property type="entry name" value="DNA_primase_Znf_CHC2"/>
</dbReference>
<dbReference type="GO" id="GO:0003677">
    <property type="term" value="F:DNA binding"/>
    <property type="evidence" value="ECO:0007669"/>
    <property type="project" value="InterPro"/>
</dbReference>
<keyword evidence="2" id="KW-1185">Reference proteome</keyword>
<reference evidence="1 2" key="1">
    <citation type="submission" date="2019-08" db="EMBL/GenBank/DDBJ databases">
        <title>In-depth cultivation of the pig gut microbiome towards novel bacterial diversity and tailored functional studies.</title>
        <authorList>
            <person name="Wylensek D."/>
            <person name="Hitch T.C.A."/>
            <person name="Clavel T."/>
        </authorList>
    </citation>
    <scope>NUCLEOTIDE SEQUENCE [LARGE SCALE GENOMIC DNA]</scope>
    <source>
        <strain evidence="1 2">WCA3-601-WT-6H</strain>
    </source>
</reference>
<dbReference type="GO" id="GO:0008270">
    <property type="term" value="F:zinc ion binding"/>
    <property type="evidence" value="ECO:0007669"/>
    <property type="project" value="InterPro"/>
</dbReference>
<organism evidence="1 2">
    <name type="scientific">Waltera intestinalis</name>
    <dbReference type="NCBI Taxonomy" id="2606635"/>
    <lineage>
        <taxon>Bacteria</taxon>
        <taxon>Bacillati</taxon>
        <taxon>Bacillota</taxon>
        <taxon>Clostridia</taxon>
        <taxon>Lachnospirales</taxon>
        <taxon>Lachnospiraceae</taxon>
        <taxon>Waltera</taxon>
    </lineage>
</organism>
<sequence length="405" mass="46112">MQDFPFTIRDVASVMNLRIRHRNTVSLDVDCPLCDDHKGKMNLNFQKNVFRCNRCGESGGMLNLYAKAYGVDLQTARKEIIEATGGSAFKREQIHRREIESTKPQITNAEMAEDAVKHKTYTRLFEMLILADCHKDSLLKRGFTEEQIEANGYKSTPVYGYKKLTKRLIEEGCTVEGVPGFYRDKDGEWTIYFNRKASGFMIPVKNPDGLITGVQIRLDHPYDGRKYIWLSSVNFEGGTTSGSPVHFVGKPGDKTVFVTEGPLKGDLAHALSGRTFLCVPGVNQSANLMPVLNEMKELGTRFLYEAYDMDKLLRPVCQGDYSENCKECPYYRKDWKKQRIPCEKKQIKRDNINRGCNKLAEICKELGLQGKTLTWDTDTDGNWAENVKGVDDYLVSISKSKFREI</sequence>
<dbReference type="EMBL" id="VUMU01000006">
    <property type="protein sequence ID" value="MST57945.1"/>
    <property type="molecule type" value="Genomic_DNA"/>
</dbReference>
<dbReference type="RefSeq" id="WP_154496070.1">
    <property type="nucleotide sequence ID" value="NZ_VUMU01000006.1"/>
</dbReference>
<name>A0A6L5YI56_9FIRM</name>
<dbReference type="Proteomes" id="UP000476055">
    <property type="component" value="Unassembled WGS sequence"/>
</dbReference>
<dbReference type="SUPFAM" id="SSF57783">
    <property type="entry name" value="Zinc beta-ribbon"/>
    <property type="match status" value="1"/>
</dbReference>
<dbReference type="GO" id="GO:0006260">
    <property type="term" value="P:DNA replication"/>
    <property type="evidence" value="ECO:0007669"/>
    <property type="project" value="InterPro"/>
</dbReference>
<evidence type="ECO:0000313" key="1">
    <source>
        <dbReference type="EMBL" id="MST57945.1"/>
    </source>
</evidence>
<gene>
    <name evidence="1" type="ORF">FYJ59_06755</name>
</gene>
<protein>
    <submittedName>
        <fullName evidence="1">DNA primase</fullName>
    </submittedName>
</protein>
<accession>A0A6L5YI56</accession>
<dbReference type="Gene3D" id="3.90.580.10">
    <property type="entry name" value="Zinc finger, CHC2-type domain"/>
    <property type="match status" value="1"/>
</dbReference>
<evidence type="ECO:0000313" key="2">
    <source>
        <dbReference type="Proteomes" id="UP000476055"/>
    </source>
</evidence>